<dbReference type="RefSeq" id="WP_061836204.1">
    <property type="nucleotide sequence ID" value="NZ_LUKE01000004.1"/>
</dbReference>
<feature type="signal peptide" evidence="1">
    <location>
        <begin position="1"/>
        <end position="22"/>
    </location>
</feature>
<dbReference type="AlphaFoldDB" id="A0A150WI12"/>
<name>A0A150WI12_BDEBC</name>
<evidence type="ECO:0000313" key="2">
    <source>
        <dbReference type="EMBL" id="KYG63129.1"/>
    </source>
</evidence>
<accession>A0A150WI12</accession>
<keyword evidence="1" id="KW-0732">Signal</keyword>
<keyword evidence="3" id="KW-1185">Reference proteome</keyword>
<feature type="chain" id="PRO_5007573068" evidence="1">
    <location>
        <begin position="23"/>
        <end position="1119"/>
    </location>
</feature>
<dbReference type="Proteomes" id="UP000075320">
    <property type="component" value="Unassembled WGS sequence"/>
</dbReference>
<organism evidence="2 3">
    <name type="scientific">Bdellovibrio bacteriovorus</name>
    <dbReference type="NCBI Taxonomy" id="959"/>
    <lineage>
        <taxon>Bacteria</taxon>
        <taxon>Pseudomonadati</taxon>
        <taxon>Bdellovibrionota</taxon>
        <taxon>Bdellovibrionia</taxon>
        <taxon>Bdellovibrionales</taxon>
        <taxon>Pseudobdellovibrionaceae</taxon>
        <taxon>Bdellovibrio</taxon>
    </lineage>
</organism>
<dbReference type="OrthoDB" id="5287195at2"/>
<sequence>MLTSKSLNFILMNMLLTVSLVGCNLPSPQEKPENSKSGTSVATFKATADVKKSQGIETQVQGTFALPVSKVFNLVACLKDVAYDKAIQGHEFQIVENETKATSDKEGCITWAEQINFNYLSDSQYILLERTIRGTKLHKGEQKVSFAINPWSHGENLPPVLNPNDGNEIPRLLNKSTDIALALKGFSKENTPIVRPLLVDEGRFFITEQKITADKIVVSVEVHPKVNLQLSKMNGDLFSRPLTSGTFRARLKLIHAYTTTKEIRRLMAQTEYIQATMTNGNLSVKAPMSLPALPTRGQFFLGLELEPIGAPQGMSGFAGVYYISEYDGLKGTGFLKLSPLVSQNPHFKLDSFINANIAEIMSQPTVASPVITDGKKGEETVRVLRNANRPNDLEADIYQKPKIQIAKLDFDFLRVGQEHTSSRQIYYSIKACFRHGLDQKTVRAQTFKITKFNPSSSAVPTTVEKTTDVNSCVIWEENISFDYFACHRYLKGSVKFQNADLGVNEEIGILVNPWETNGNALGRDLRYVDPKEKLPLDCKSEERPRTQIALDGFNYNTVSYRYKIDANLNMTMVKKIQFKMDGRMLVYSSLSNGWSNPERLRDGVYLLRTAIVKNQDYDNNQNTYVASAEKFVNVLSGQVNTDLTYETQDLKALGNRNTILVEIHPIDDSKVTVTKEEIKLKDASLPLSSAIDKKSSLESPTYVGTIILNVDDANRSLRIMDGAVMSELLLKGKGINNSSTSNIIEKVVEQGLVDQKALQDRISTRAQQNVFMKENNVDAVEMSLFKTNTPLVELLGGTKLAEKQLLTKAELLNIISTGQISTETALKLCAFWSKDYWRVMYGKKGGVNYGLIDSFGLSCMHTAKKDPKSLFQIDRQMFVKAVAGSQYVGGVNQGYSVGTSFSMAATHSAYTTRSWAWNTKVGMSKKALDLFSVGTDFGYTMSWATSDSKSEGDSMSLNGVKSLTVQTNTYKIRVNKYQQCAVVRLNPALFAKDKTAWLPKTDYSKFVNPNLSEQERTTAVTRGLWLCDGEDRTTPIDITENYYLINQETSSTGQQDSGDDRNRKFFIALRSTNDFNSFIAALRGQVKGTEINDQVTVESKSIENLFKSRGPNYPGLYRN</sequence>
<proteinExistence type="predicted"/>
<evidence type="ECO:0000313" key="3">
    <source>
        <dbReference type="Proteomes" id="UP000075320"/>
    </source>
</evidence>
<reference evidence="2 3" key="1">
    <citation type="submission" date="2016-03" db="EMBL/GenBank/DDBJ databases">
        <authorList>
            <person name="Ploux O."/>
        </authorList>
    </citation>
    <scope>NUCLEOTIDE SEQUENCE [LARGE SCALE GENOMIC DNA]</scope>
    <source>
        <strain evidence="2 3">R0</strain>
    </source>
</reference>
<comment type="caution">
    <text evidence="2">The sequence shown here is derived from an EMBL/GenBank/DDBJ whole genome shotgun (WGS) entry which is preliminary data.</text>
</comment>
<dbReference type="PROSITE" id="PS51257">
    <property type="entry name" value="PROKAR_LIPOPROTEIN"/>
    <property type="match status" value="1"/>
</dbReference>
<protein>
    <submittedName>
        <fullName evidence="2">Uncharacterized protein</fullName>
    </submittedName>
</protein>
<dbReference type="EMBL" id="LUKE01000004">
    <property type="protein sequence ID" value="KYG63129.1"/>
    <property type="molecule type" value="Genomic_DNA"/>
</dbReference>
<gene>
    <name evidence="2" type="ORF">AZI86_15560</name>
</gene>
<evidence type="ECO:0000256" key="1">
    <source>
        <dbReference type="SAM" id="SignalP"/>
    </source>
</evidence>